<keyword evidence="8 11" id="KW-0648">Protein biosynthesis</keyword>
<dbReference type="CDD" id="cd00814">
    <property type="entry name" value="MetRS_core"/>
    <property type="match status" value="1"/>
</dbReference>
<comment type="subcellular location">
    <subcellularLocation>
        <location evidence="2 11">Cytoplasm</location>
    </subcellularLocation>
</comment>
<organism evidence="14 15">
    <name type="scientific">candidate division WS6 bacterium OLB20</name>
    <dbReference type="NCBI Taxonomy" id="1617426"/>
    <lineage>
        <taxon>Bacteria</taxon>
        <taxon>Candidatus Dojkabacteria</taxon>
    </lineage>
</organism>
<dbReference type="Pfam" id="PF09334">
    <property type="entry name" value="tRNA-synt_1g"/>
    <property type="match status" value="1"/>
</dbReference>
<keyword evidence="11" id="KW-0862">Zinc</keyword>
<accession>A0A136LZ24</accession>
<evidence type="ECO:0000256" key="10">
    <source>
        <dbReference type="ARBA" id="ARBA00047364"/>
    </source>
</evidence>
<evidence type="ECO:0000259" key="13">
    <source>
        <dbReference type="Pfam" id="PF19303"/>
    </source>
</evidence>
<feature type="binding site" evidence="11">
    <location>
        <position position="144"/>
    </location>
    <ligand>
        <name>Zn(2+)</name>
        <dbReference type="ChEBI" id="CHEBI:29105"/>
    </ligand>
</feature>
<dbReference type="InterPro" id="IPR014758">
    <property type="entry name" value="Met-tRNA_synth"/>
</dbReference>
<dbReference type="EMBL" id="JYNZ01000003">
    <property type="protein sequence ID" value="KXK26900.1"/>
    <property type="molecule type" value="Genomic_DNA"/>
</dbReference>
<dbReference type="PANTHER" id="PTHR45765:SF1">
    <property type="entry name" value="METHIONINE--TRNA LIGASE, CYTOPLASMIC"/>
    <property type="match status" value="1"/>
</dbReference>
<dbReference type="GO" id="GO:0005524">
    <property type="term" value="F:ATP binding"/>
    <property type="evidence" value="ECO:0007669"/>
    <property type="project" value="UniProtKB-UniRule"/>
</dbReference>
<dbReference type="SUPFAM" id="SSF57770">
    <property type="entry name" value="Methionyl-tRNA synthetase (MetRS), Zn-domain"/>
    <property type="match status" value="1"/>
</dbReference>
<dbReference type="InterPro" id="IPR001412">
    <property type="entry name" value="aa-tRNA-synth_I_CS"/>
</dbReference>
<sequence>MHKHILIAVAWPYVNGDIHVGHLSGYLLPADMMARYHRLRGNDVLMVSGSDTHGTPITVEADKRGVSPSEIVDQYHKNDIALFKQLGLSYNLYTTTMTETHKRVTQELFLDLLSNGYIVKGMMKQYYAQQDDQFLPDRYVEGTCPYCKTEGQRSDQCENCGRWIEDGELVDPHSKLTGSPVELRDTEHYFLDFEQLTPQLSKYIAAHEDIWRHWVHSESQGWLNEGLRKRAITRDMDWAIELPVEEIQKLDPDKQLASYEGKKLYVWFEAVIGYLSAPQEWSATTEEHDGIIFSRTQGQSTDWQQWWHNPDAMHYYFMGQDNLVFHTLMWPAQLMGSGRGYHLPDQVLVNKFMNYEGKKFSKSRGWTIDSKAMAEKYGVDPLRFYIASNLPEHKEANFTWEGFADTINNELVANLGNLANRSLTFFATRFESITRDGFTCDDDVMAALHTAFDSVASAFEHGNFVRGIELIMQLSRTGNQYFEQAAVWRVIKEDKDEAARIMLNLLNLLANISVLIAPVMPDASERLRRMLGLDALAPEVDTDYWGVTIHNSFSIGAPVEILFAKLDRDTVLKERV</sequence>
<feature type="short sequence motif" description="'HIGH' region" evidence="11">
    <location>
        <begin position="12"/>
        <end position="22"/>
    </location>
</feature>
<dbReference type="GO" id="GO:0004825">
    <property type="term" value="F:methionine-tRNA ligase activity"/>
    <property type="evidence" value="ECO:0007669"/>
    <property type="project" value="UniProtKB-UniRule"/>
</dbReference>
<keyword evidence="11" id="KW-0479">Metal-binding</keyword>
<evidence type="ECO:0000313" key="15">
    <source>
        <dbReference type="Proteomes" id="UP000070457"/>
    </source>
</evidence>
<dbReference type="Gene3D" id="2.20.28.20">
    <property type="entry name" value="Methionyl-tRNA synthetase, Zn-domain"/>
    <property type="match status" value="1"/>
</dbReference>
<feature type="domain" description="Methionyl-tRNA synthetase anticodon-binding" evidence="13">
    <location>
        <begin position="442"/>
        <end position="569"/>
    </location>
</feature>
<proteinExistence type="inferred from homology"/>
<dbReference type="NCBIfam" id="TIGR00398">
    <property type="entry name" value="metG"/>
    <property type="match status" value="1"/>
</dbReference>
<dbReference type="GO" id="GO:0046872">
    <property type="term" value="F:metal ion binding"/>
    <property type="evidence" value="ECO:0007669"/>
    <property type="project" value="UniProtKB-KW"/>
</dbReference>
<evidence type="ECO:0000313" key="14">
    <source>
        <dbReference type="EMBL" id="KXK26900.1"/>
    </source>
</evidence>
<feature type="binding site" evidence="11">
    <location>
        <position position="157"/>
    </location>
    <ligand>
        <name>Zn(2+)</name>
        <dbReference type="ChEBI" id="CHEBI:29105"/>
    </ligand>
</feature>
<evidence type="ECO:0000256" key="2">
    <source>
        <dbReference type="ARBA" id="ARBA00004496"/>
    </source>
</evidence>
<dbReference type="PROSITE" id="PS00178">
    <property type="entry name" value="AA_TRNA_LIGASE_I"/>
    <property type="match status" value="1"/>
</dbReference>
<feature type="binding site" evidence="11">
    <location>
        <position position="160"/>
    </location>
    <ligand>
        <name>Zn(2+)</name>
        <dbReference type="ChEBI" id="CHEBI:29105"/>
    </ligand>
</feature>
<dbReference type="SUPFAM" id="SSF52374">
    <property type="entry name" value="Nucleotidylyl transferase"/>
    <property type="match status" value="1"/>
</dbReference>
<evidence type="ECO:0000256" key="6">
    <source>
        <dbReference type="ARBA" id="ARBA00022741"/>
    </source>
</evidence>
<dbReference type="FunFam" id="2.20.28.20:FF:000001">
    <property type="entry name" value="Methionine--tRNA ligase"/>
    <property type="match status" value="1"/>
</dbReference>
<dbReference type="SUPFAM" id="SSF47323">
    <property type="entry name" value="Anticodon-binding domain of a subclass of class I aminoacyl-tRNA synthetases"/>
    <property type="match status" value="1"/>
</dbReference>
<keyword evidence="7 11" id="KW-0067">ATP-binding</keyword>
<dbReference type="InterPro" id="IPR041872">
    <property type="entry name" value="Anticodon_Met"/>
</dbReference>
<dbReference type="InterPro" id="IPR033911">
    <property type="entry name" value="MetRS_core"/>
</dbReference>
<dbReference type="GO" id="GO:0005829">
    <property type="term" value="C:cytosol"/>
    <property type="evidence" value="ECO:0007669"/>
    <property type="project" value="TreeGrafter"/>
</dbReference>
<evidence type="ECO:0000256" key="4">
    <source>
        <dbReference type="ARBA" id="ARBA00022490"/>
    </source>
</evidence>
<keyword evidence="4 11" id="KW-0963">Cytoplasm</keyword>
<dbReference type="InterPro" id="IPR015413">
    <property type="entry name" value="Methionyl/Leucyl_tRNA_Synth"/>
</dbReference>
<evidence type="ECO:0000256" key="11">
    <source>
        <dbReference type="HAMAP-Rule" id="MF_00098"/>
    </source>
</evidence>
<evidence type="ECO:0000256" key="9">
    <source>
        <dbReference type="ARBA" id="ARBA00023146"/>
    </source>
</evidence>
<dbReference type="InterPro" id="IPR023458">
    <property type="entry name" value="Met-tRNA_ligase_1"/>
</dbReference>
<name>A0A136LZ24_9BACT</name>
<evidence type="ECO:0000259" key="12">
    <source>
        <dbReference type="Pfam" id="PF09334"/>
    </source>
</evidence>
<dbReference type="HAMAP" id="MF_00098">
    <property type="entry name" value="Met_tRNA_synth_type1"/>
    <property type="match status" value="1"/>
</dbReference>
<dbReference type="InterPro" id="IPR029038">
    <property type="entry name" value="MetRS_Zn"/>
</dbReference>
<dbReference type="PANTHER" id="PTHR45765">
    <property type="entry name" value="METHIONINE--TRNA LIGASE"/>
    <property type="match status" value="1"/>
</dbReference>
<dbReference type="PRINTS" id="PR01041">
    <property type="entry name" value="TRNASYNTHMET"/>
</dbReference>
<protein>
    <recommendedName>
        <fullName evidence="11">Methionine--tRNA ligase</fullName>
        <ecNumber evidence="11">6.1.1.10</ecNumber>
    </recommendedName>
    <alternativeName>
        <fullName evidence="11">Methionyl-tRNA synthetase</fullName>
        <shortName evidence="11">MetRS</shortName>
    </alternativeName>
</protein>
<comment type="cofactor">
    <cofactor evidence="11">
        <name>Zn(2+)</name>
        <dbReference type="ChEBI" id="CHEBI:29105"/>
    </cofactor>
    <text evidence="11">Binds 1 zinc ion per subunit.</text>
</comment>
<dbReference type="STRING" id="1617426.TR69_WS6001000923"/>
<comment type="caution">
    <text evidence="14">The sequence shown here is derived from an EMBL/GenBank/DDBJ whole genome shotgun (WGS) entry which is preliminary data.</text>
</comment>
<keyword evidence="9 11" id="KW-0030">Aminoacyl-tRNA synthetase</keyword>
<dbReference type="InterPro" id="IPR014729">
    <property type="entry name" value="Rossmann-like_a/b/a_fold"/>
</dbReference>
<dbReference type="Pfam" id="PF19303">
    <property type="entry name" value="Anticodon_3"/>
    <property type="match status" value="1"/>
</dbReference>
<dbReference type="AlphaFoldDB" id="A0A136LZ24"/>
<dbReference type="Gene3D" id="3.40.50.620">
    <property type="entry name" value="HUPs"/>
    <property type="match status" value="1"/>
</dbReference>
<comment type="similarity">
    <text evidence="3 11">Belongs to the class-I aminoacyl-tRNA synthetase family. MetG type 1 subfamily.</text>
</comment>
<evidence type="ECO:0000256" key="5">
    <source>
        <dbReference type="ARBA" id="ARBA00022598"/>
    </source>
</evidence>
<evidence type="ECO:0000256" key="3">
    <source>
        <dbReference type="ARBA" id="ARBA00008258"/>
    </source>
</evidence>
<reference evidence="14 15" key="1">
    <citation type="submission" date="2015-02" db="EMBL/GenBank/DDBJ databases">
        <title>Improved understanding of the partial-nitritation anammox process through 23 genomes representing the majority of the microbial community.</title>
        <authorList>
            <person name="Speth D.R."/>
            <person name="In T Zandt M."/>
            <person name="Guerrero Cruz S."/>
            <person name="Jetten M.S."/>
            <person name="Dutilh B.E."/>
        </authorList>
    </citation>
    <scope>NUCLEOTIDE SEQUENCE [LARGE SCALE GENOMIC DNA]</scope>
    <source>
        <strain evidence="14">OLB20</strain>
    </source>
</reference>
<dbReference type="InterPro" id="IPR009080">
    <property type="entry name" value="tRNAsynth_Ia_anticodon-bd"/>
</dbReference>
<comment type="catalytic activity">
    <reaction evidence="10 11">
        <text>tRNA(Met) + L-methionine + ATP = L-methionyl-tRNA(Met) + AMP + diphosphate</text>
        <dbReference type="Rhea" id="RHEA:13481"/>
        <dbReference type="Rhea" id="RHEA-COMP:9667"/>
        <dbReference type="Rhea" id="RHEA-COMP:9698"/>
        <dbReference type="ChEBI" id="CHEBI:30616"/>
        <dbReference type="ChEBI" id="CHEBI:33019"/>
        <dbReference type="ChEBI" id="CHEBI:57844"/>
        <dbReference type="ChEBI" id="CHEBI:78442"/>
        <dbReference type="ChEBI" id="CHEBI:78530"/>
        <dbReference type="ChEBI" id="CHEBI:456215"/>
        <dbReference type="EC" id="6.1.1.10"/>
    </reaction>
</comment>
<feature type="domain" description="Methionyl/Leucyl tRNA synthetase" evidence="12">
    <location>
        <begin position="5"/>
        <end position="422"/>
    </location>
</feature>
<feature type="binding site" evidence="11">
    <location>
        <position position="147"/>
    </location>
    <ligand>
        <name>Zn(2+)</name>
        <dbReference type="ChEBI" id="CHEBI:29105"/>
    </ligand>
</feature>
<comment type="function">
    <text evidence="1 11">Is required not only for elongation of protein synthesis but also for the initiation of all mRNA translation through initiator tRNA(fMet) aminoacylation.</text>
</comment>
<comment type="subunit">
    <text evidence="11">Monomer.</text>
</comment>
<gene>
    <name evidence="11 14" type="primary">metG</name>
    <name evidence="14" type="ORF">TR69_WS6001000923</name>
</gene>
<keyword evidence="6 11" id="KW-0547">Nucleotide-binding</keyword>
<dbReference type="GO" id="GO:0006431">
    <property type="term" value="P:methionyl-tRNA aminoacylation"/>
    <property type="evidence" value="ECO:0007669"/>
    <property type="project" value="UniProtKB-UniRule"/>
</dbReference>
<dbReference type="EC" id="6.1.1.10" evidence="11"/>
<feature type="short sequence motif" description="'KMSKS' region" evidence="11">
    <location>
        <begin position="359"/>
        <end position="363"/>
    </location>
</feature>
<keyword evidence="5 11" id="KW-0436">Ligase</keyword>
<dbReference type="PATRIC" id="fig|1617426.3.peg.911"/>
<evidence type="ECO:0000256" key="7">
    <source>
        <dbReference type="ARBA" id="ARBA00022840"/>
    </source>
</evidence>
<evidence type="ECO:0000256" key="1">
    <source>
        <dbReference type="ARBA" id="ARBA00003314"/>
    </source>
</evidence>
<evidence type="ECO:0000256" key="8">
    <source>
        <dbReference type="ARBA" id="ARBA00022917"/>
    </source>
</evidence>
<dbReference type="Gene3D" id="1.10.730.10">
    <property type="entry name" value="Isoleucyl-tRNA Synthetase, Domain 1"/>
    <property type="match status" value="1"/>
</dbReference>
<dbReference type="Proteomes" id="UP000070457">
    <property type="component" value="Unassembled WGS sequence"/>
</dbReference>
<feature type="binding site" evidence="11">
    <location>
        <position position="362"/>
    </location>
    <ligand>
        <name>ATP</name>
        <dbReference type="ChEBI" id="CHEBI:30616"/>
    </ligand>
</feature>
<dbReference type="CDD" id="cd07957">
    <property type="entry name" value="Anticodon_Ia_Met"/>
    <property type="match status" value="1"/>
</dbReference>